<feature type="non-terminal residue" evidence="1">
    <location>
        <position position="1"/>
    </location>
</feature>
<accession>A0A0C2Y2V2</accession>
<evidence type="ECO:0000313" key="1">
    <source>
        <dbReference type="EMBL" id="KIM35427.1"/>
    </source>
</evidence>
<reference evidence="1 2" key="1">
    <citation type="submission" date="2014-04" db="EMBL/GenBank/DDBJ databases">
        <authorList>
            <consortium name="DOE Joint Genome Institute"/>
            <person name="Kuo A."/>
            <person name="Gay G."/>
            <person name="Dore J."/>
            <person name="Kohler A."/>
            <person name="Nagy L.G."/>
            <person name="Floudas D."/>
            <person name="Copeland A."/>
            <person name="Barry K.W."/>
            <person name="Cichocki N."/>
            <person name="Veneault-Fourrey C."/>
            <person name="LaButti K."/>
            <person name="Lindquist E.A."/>
            <person name="Lipzen A."/>
            <person name="Lundell T."/>
            <person name="Morin E."/>
            <person name="Murat C."/>
            <person name="Sun H."/>
            <person name="Tunlid A."/>
            <person name="Henrissat B."/>
            <person name="Grigoriev I.V."/>
            <person name="Hibbett D.S."/>
            <person name="Martin F."/>
            <person name="Nordberg H.P."/>
            <person name="Cantor M.N."/>
            <person name="Hua S.X."/>
        </authorList>
    </citation>
    <scope>NUCLEOTIDE SEQUENCE [LARGE SCALE GENOMIC DNA]</scope>
    <source>
        <strain evidence="2">h7</strain>
    </source>
</reference>
<protein>
    <recommendedName>
        <fullName evidence="3">Integrase zinc-binding domain-containing protein</fullName>
    </recommendedName>
</protein>
<evidence type="ECO:0000313" key="2">
    <source>
        <dbReference type="Proteomes" id="UP000053424"/>
    </source>
</evidence>
<dbReference type="Gene3D" id="1.10.340.70">
    <property type="match status" value="1"/>
</dbReference>
<dbReference type="Proteomes" id="UP000053424">
    <property type="component" value="Unassembled WGS sequence"/>
</dbReference>
<feature type="non-terminal residue" evidence="1">
    <location>
        <position position="146"/>
    </location>
</feature>
<dbReference type="AlphaFoldDB" id="A0A0C2Y2V2"/>
<proteinExistence type="predicted"/>
<reference evidence="2" key="2">
    <citation type="submission" date="2015-01" db="EMBL/GenBank/DDBJ databases">
        <title>Evolutionary Origins and Diversification of the Mycorrhizal Mutualists.</title>
        <authorList>
            <consortium name="DOE Joint Genome Institute"/>
            <consortium name="Mycorrhizal Genomics Consortium"/>
            <person name="Kohler A."/>
            <person name="Kuo A."/>
            <person name="Nagy L.G."/>
            <person name="Floudas D."/>
            <person name="Copeland A."/>
            <person name="Barry K.W."/>
            <person name="Cichocki N."/>
            <person name="Veneault-Fourrey C."/>
            <person name="LaButti K."/>
            <person name="Lindquist E.A."/>
            <person name="Lipzen A."/>
            <person name="Lundell T."/>
            <person name="Morin E."/>
            <person name="Murat C."/>
            <person name="Riley R."/>
            <person name="Ohm R."/>
            <person name="Sun H."/>
            <person name="Tunlid A."/>
            <person name="Henrissat B."/>
            <person name="Grigoriev I.V."/>
            <person name="Hibbett D.S."/>
            <person name="Martin F."/>
        </authorList>
    </citation>
    <scope>NUCLEOTIDE SEQUENCE [LARGE SCALE GENOMIC DNA]</scope>
    <source>
        <strain evidence="2">h7</strain>
    </source>
</reference>
<gene>
    <name evidence="1" type="ORF">M413DRAFT_42803</name>
</gene>
<organism evidence="1 2">
    <name type="scientific">Hebeloma cylindrosporum</name>
    <dbReference type="NCBI Taxonomy" id="76867"/>
    <lineage>
        <taxon>Eukaryota</taxon>
        <taxon>Fungi</taxon>
        <taxon>Dikarya</taxon>
        <taxon>Basidiomycota</taxon>
        <taxon>Agaricomycotina</taxon>
        <taxon>Agaricomycetes</taxon>
        <taxon>Agaricomycetidae</taxon>
        <taxon>Agaricales</taxon>
        <taxon>Agaricineae</taxon>
        <taxon>Hymenogastraceae</taxon>
        <taxon>Hebeloma</taxon>
    </lineage>
</organism>
<sequence length="146" mass="16587">GDGSEWTVSEDWEASTGLTHDIFHTENACTSEMAELRERFKGEPIFAEVIDALLELDQGKNLRLRKRARHRASEYAIIDGKLWRVAGGHQTRARPRVECVTREEATQLASEEHLKNGHWQRDAIKKSLLDRIWSPGLDASIVKGII</sequence>
<keyword evidence="2" id="KW-1185">Reference proteome</keyword>
<dbReference type="EMBL" id="KN831821">
    <property type="protein sequence ID" value="KIM35427.1"/>
    <property type="molecule type" value="Genomic_DNA"/>
</dbReference>
<name>A0A0C2Y2V2_HEBCY</name>
<dbReference type="OrthoDB" id="3234307at2759"/>
<evidence type="ECO:0008006" key="3">
    <source>
        <dbReference type="Google" id="ProtNLM"/>
    </source>
</evidence>
<dbReference type="HOGENOM" id="CLU_132418_0_0_1"/>